<organism evidence="9 10">
    <name type="scientific">Hyphomonas oceanitis SCH89</name>
    <dbReference type="NCBI Taxonomy" id="1280953"/>
    <lineage>
        <taxon>Bacteria</taxon>
        <taxon>Pseudomonadati</taxon>
        <taxon>Pseudomonadota</taxon>
        <taxon>Alphaproteobacteria</taxon>
        <taxon>Hyphomonadales</taxon>
        <taxon>Hyphomonadaceae</taxon>
        <taxon>Hyphomonas</taxon>
    </lineage>
</organism>
<dbReference type="OrthoDB" id="9806411at2"/>
<keyword evidence="2 5" id="KW-0694">RNA-binding</keyword>
<evidence type="ECO:0000256" key="1">
    <source>
        <dbReference type="ARBA" id="ARBA00022730"/>
    </source>
</evidence>
<dbReference type="CDD" id="cd00495">
    <property type="entry name" value="Ribosomal_L25_TL5_CTC"/>
    <property type="match status" value="1"/>
</dbReference>
<dbReference type="InterPro" id="IPR001021">
    <property type="entry name" value="Ribosomal_bL25_long"/>
</dbReference>
<feature type="compositionally biased region" description="Acidic residues" evidence="6">
    <location>
        <begin position="193"/>
        <end position="222"/>
    </location>
</feature>
<evidence type="ECO:0000313" key="9">
    <source>
        <dbReference type="EMBL" id="KDA02226.1"/>
    </source>
</evidence>
<evidence type="ECO:0000256" key="4">
    <source>
        <dbReference type="ARBA" id="ARBA00023274"/>
    </source>
</evidence>
<dbReference type="Gene3D" id="2.40.240.10">
    <property type="entry name" value="Ribosomal Protein L25, Chain P"/>
    <property type="match status" value="1"/>
</dbReference>
<keyword evidence="4 5" id="KW-0687">Ribonucleoprotein</keyword>
<dbReference type="AlphaFoldDB" id="A0A059G5X9"/>
<accession>A0A059G5X9</accession>
<dbReference type="NCBIfam" id="TIGR00731">
    <property type="entry name" value="bL25_bact_ctc"/>
    <property type="match status" value="1"/>
</dbReference>
<dbReference type="Gene3D" id="2.170.120.20">
    <property type="entry name" value="Ribosomal protein L25, beta domain"/>
    <property type="match status" value="1"/>
</dbReference>
<dbReference type="Pfam" id="PF14693">
    <property type="entry name" value="Ribosomal_TL5_C"/>
    <property type="match status" value="1"/>
</dbReference>
<feature type="region of interest" description="Disordered" evidence="6">
    <location>
        <begin position="191"/>
        <end position="222"/>
    </location>
</feature>
<evidence type="ECO:0000256" key="3">
    <source>
        <dbReference type="ARBA" id="ARBA00022980"/>
    </source>
</evidence>
<dbReference type="Proteomes" id="UP000024942">
    <property type="component" value="Unassembled WGS sequence"/>
</dbReference>
<evidence type="ECO:0000256" key="5">
    <source>
        <dbReference type="HAMAP-Rule" id="MF_01334"/>
    </source>
</evidence>
<dbReference type="STRING" id="1280953.HOC_11703"/>
<comment type="subunit">
    <text evidence="5">Part of the 50S ribosomal subunit; part of the 5S rRNA/L5/L18/L25 subcomplex. Contacts the 5S rRNA. Binds to the 5S rRNA independently of L5 and L18.</text>
</comment>
<dbReference type="GO" id="GO:0022625">
    <property type="term" value="C:cytosolic large ribosomal subunit"/>
    <property type="evidence" value="ECO:0007669"/>
    <property type="project" value="TreeGrafter"/>
</dbReference>
<reference evidence="9 10" key="1">
    <citation type="journal article" date="2014" name="Antonie Van Leeuwenhoek">
        <title>Hyphomonas beringensis sp. nov. and Hyphomonas chukchiensis sp. nov., isolated from surface seawater of the Bering Sea and Chukchi Sea.</title>
        <authorList>
            <person name="Li C."/>
            <person name="Lai Q."/>
            <person name="Li G."/>
            <person name="Dong C."/>
            <person name="Wang J."/>
            <person name="Liao Y."/>
            <person name="Shao Z."/>
        </authorList>
    </citation>
    <scope>NUCLEOTIDE SEQUENCE [LARGE SCALE GENOMIC DNA]</scope>
    <source>
        <strain evidence="9 10">SCH89</strain>
    </source>
</reference>
<dbReference type="InterPro" id="IPR020057">
    <property type="entry name" value="Ribosomal_bL25_b-dom"/>
</dbReference>
<proteinExistence type="inferred from homology"/>
<dbReference type="RefSeq" id="WP_035538719.1">
    <property type="nucleotide sequence ID" value="NZ_ARYL01000016.1"/>
</dbReference>
<gene>
    <name evidence="5" type="primary">rplY</name>
    <name evidence="5" type="synonym">ctc</name>
    <name evidence="9" type="ORF">HOC_11703</name>
</gene>
<dbReference type="InterPro" id="IPR011035">
    <property type="entry name" value="Ribosomal_bL25/Gln-tRNA_synth"/>
</dbReference>
<dbReference type="eggNOG" id="COG1825">
    <property type="taxonomic scope" value="Bacteria"/>
</dbReference>
<dbReference type="GO" id="GO:0008097">
    <property type="term" value="F:5S rRNA binding"/>
    <property type="evidence" value="ECO:0007669"/>
    <property type="project" value="InterPro"/>
</dbReference>
<keyword evidence="3 5" id="KW-0689">Ribosomal protein</keyword>
<sequence>MSKKQITFNIELRERIGTGGAREARNNGFVPGVLYGGGEDPVAISLRLPEVLKAIETGHFLSSTASLVHDGKKQMVIPQAIQMHPITDRPMHVDLFRVTAKQKIKVEVPVHFVGEELSPGLKKAGTLNVVRHTVELLVPAGNIPESIEADVSKLEIGDNVKISDIKLPSDAEPTITDRDFTIATIAGRAAVVETDDAEGEEAEDETTAEAEGDDADGEASED</sequence>
<comment type="similarity">
    <text evidence="5">Belongs to the bacterial ribosomal protein bL25 family. CTC subfamily.</text>
</comment>
<name>A0A059G5X9_9PROT</name>
<dbReference type="InterPro" id="IPR020056">
    <property type="entry name" value="Rbsml_bL25/Gln-tRNA_synth_N"/>
</dbReference>
<evidence type="ECO:0000256" key="6">
    <source>
        <dbReference type="SAM" id="MobiDB-lite"/>
    </source>
</evidence>
<dbReference type="PANTHER" id="PTHR33284">
    <property type="entry name" value="RIBOSOMAL PROTEIN L25/GLN-TRNA SYNTHETASE, ANTI-CODON-BINDING DOMAIN-CONTAINING PROTEIN"/>
    <property type="match status" value="1"/>
</dbReference>
<dbReference type="HAMAP" id="MF_01334">
    <property type="entry name" value="Ribosomal_bL25_CTC"/>
    <property type="match status" value="1"/>
</dbReference>
<dbReference type="InterPro" id="IPR029751">
    <property type="entry name" value="Ribosomal_L25_dom"/>
</dbReference>
<dbReference type="SUPFAM" id="SSF50715">
    <property type="entry name" value="Ribosomal protein L25-like"/>
    <property type="match status" value="1"/>
</dbReference>
<evidence type="ECO:0000256" key="2">
    <source>
        <dbReference type="ARBA" id="ARBA00022884"/>
    </source>
</evidence>
<dbReference type="Pfam" id="PF01386">
    <property type="entry name" value="Ribosomal_L25p"/>
    <property type="match status" value="1"/>
</dbReference>
<evidence type="ECO:0000313" key="10">
    <source>
        <dbReference type="Proteomes" id="UP000024942"/>
    </source>
</evidence>
<dbReference type="PATRIC" id="fig|1280953.3.peg.2362"/>
<dbReference type="GO" id="GO:0003735">
    <property type="term" value="F:structural constituent of ribosome"/>
    <property type="evidence" value="ECO:0007669"/>
    <property type="project" value="InterPro"/>
</dbReference>
<protein>
    <recommendedName>
        <fullName evidence="5">Large ribosomal subunit protein bL25</fullName>
    </recommendedName>
    <alternativeName>
        <fullName evidence="5">General stress protein CTC</fullName>
    </alternativeName>
</protein>
<dbReference type="InterPro" id="IPR037121">
    <property type="entry name" value="Ribosomal_bL25_C"/>
</dbReference>
<dbReference type="PANTHER" id="PTHR33284:SF1">
    <property type="entry name" value="RIBOSOMAL PROTEIN L25_GLN-TRNA SYNTHETASE, ANTI-CODON-BINDING DOMAIN-CONTAINING PROTEIN"/>
    <property type="match status" value="1"/>
</dbReference>
<dbReference type="EMBL" id="ARYL01000016">
    <property type="protein sequence ID" value="KDA02226.1"/>
    <property type="molecule type" value="Genomic_DNA"/>
</dbReference>
<comment type="caution">
    <text evidence="9">The sequence shown here is derived from an EMBL/GenBank/DDBJ whole genome shotgun (WGS) entry which is preliminary data.</text>
</comment>
<feature type="domain" description="Large ribosomal subunit protein bL25 beta" evidence="8">
    <location>
        <begin position="103"/>
        <end position="187"/>
    </location>
</feature>
<dbReference type="InterPro" id="IPR020930">
    <property type="entry name" value="Ribosomal_uL5_bac-type"/>
</dbReference>
<keyword evidence="1 5" id="KW-0699">rRNA-binding</keyword>
<evidence type="ECO:0000259" key="8">
    <source>
        <dbReference type="Pfam" id="PF14693"/>
    </source>
</evidence>
<comment type="function">
    <text evidence="5">This is one of the proteins that binds to the 5S RNA in the ribosome where it forms part of the central protuberance.</text>
</comment>
<keyword evidence="10" id="KW-1185">Reference proteome</keyword>
<dbReference type="GO" id="GO:0006412">
    <property type="term" value="P:translation"/>
    <property type="evidence" value="ECO:0007669"/>
    <property type="project" value="UniProtKB-UniRule"/>
</dbReference>
<evidence type="ECO:0000259" key="7">
    <source>
        <dbReference type="Pfam" id="PF01386"/>
    </source>
</evidence>
<feature type="domain" description="Large ribosomal subunit protein bL25 L25" evidence="7">
    <location>
        <begin position="10"/>
        <end position="95"/>
    </location>
</feature>
<dbReference type="NCBIfam" id="NF004128">
    <property type="entry name" value="PRK05618.1-2"/>
    <property type="match status" value="1"/>
</dbReference>